<keyword evidence="3 4" id="KW-0143">Chaperone</keyword>
<evidence type="ECO:0000256" key="2">
    <source>
        <dbReference type="ARBA" id="ARBA00022988"/>
    </source>
</evidence>
<comment type="subunit">
    <text evidence="4">UreD, UreF and UreG form a complex that acts as a GTP-hydrolysis-dependent molecular chaperone, activating the urease apoprotein by helping to assemble the nickel containing metallocenter of UreC. The UreE protein probably delivers the nickel.</text>
</comment>
<dbReference type="GO" id="GO:0005737">
    <property type="term" value="C:cytoplasm"/>
    <property type="evidence" value="ECO:0007669"/>
    <property type="project" value="UniProtKB-SubCell"/>
</dbReference>
<dbReference type="PANTHER" id="PTHR33643:SF1">
    <property type="entry name" value="UREASE ACCESSORY PROTEIN D"/>
    <property type="match status" value="1"/>
</dbReference>
<reference evidence="5 6" key="1">
    <citation type="submission" date="2018-05" db="EMBL/GenBank/DDBJ databases">
        <title>Leucothrix arctica sp. nov., isolated from Arctic seawater.</title>
        <authorList>
            <person name="Choi A."/>
            <person name="Baek K."/>
        </authorList>
    </citation>
    <scope>NUCLEOTIDE SEQUENCE [LARGE SCALE GENOMIC DNA]</scope>
    <source>
        <strain evidence="5 6">JCM 18388</strain>
    </source>
</reference>
<dbReference type="Proteomes" id="UP000245539">
    <property type="component" value="Unassembled WGS sequence"/>
</dbReference>
<dbReference type="InterPro" id="IPR002669">
    <property type="entry name" value="UreD"/>
</dbReference>
<accession>A0A317CW44</accession>
<protein>
    <recommendedName>
        <fullName evidence="4">Urease accessory protein UreD</fullName>
    </recommendedName>
</protein>
<dbReference type="GO" id="GO:0016151">
    <property type="term" value="F:nickel cation binding"/>
    <property type="evidence" value="ECO:0007669"/>
    <property type="project" value="UniProtKB-UniRule"/>
</dbReference>
<dbReference type="OrthoDB" id="9798842at2"/>
<organism evidence="5 6">
    <name type="scientific">Leucothrix pacifica</name>
    <dbReference type="NCBI Taxonomy" id="1247513"/>
    <lineage>
        <taxon>Bacteria</taxon>
        <taxon>Pseudomonadati</taxon>
        <taxon>Pseudomonadota</taxon>
        <taxon>Gammaproteobacteria</taxon>
        <taxon>Thiotrichales</taxon>
        <taxon>Thiotrichaceae</taxon>
        <taxon>Leucothrix</taxon>
    </lineage>
</organism>
<comment type="function">
    <text evidence="4">Required for maturation of urease via the functional incorporation of the urease nickel metallocenter.</text>
</comment>
<comment type="caution">
    <text evidence="5">The sequence shown here is derived from an EMBL/GenBank/DDBJ whole genome shotgun (WGS) entry which is preliminary data.</text>
</comment>
<sequence length="289" mass="31705">MSANPLTHADVPSGWKAKLELGYIARSERTVLAHRSRRGPLAVQRAFYPEGSVCHSYILHPPGGVVGGDELLINVDVAQNAQALLTTPGATKFYRSLGQQAHQVQHFTIAEQACLEWLPQETIFFPGANAALSTKIELDAQAKYIGWEVHCLGRPTNNEVFESGQLLFSTELERDGKPLYKERLPILSDNDLNTPAGLNGYPVTATLIALPATKEALTLARQHCQDFMDDAKTKGVDGLAGATLLHDVLVVRYLGHSTEQAHNLFRTTWLSIRPLVNGLKAVPPRIWST</sequence>
<evidence type="ECO:0000313" key="6">
    <source>
        <dbReference type="Proteomes" id="UP000245539"/>
    </source>
</evidence>
<dbReference type="PANTHER" id="PTHR33643">
    <property type="entry name" value="UREASE ACCESSORY PROTEIN D"/>
    <property type="match status" value="1"/>
</dbReference>
<evidence type="ECO:0000256" key="4">
    <source>
        <dbReference type="HAMAP-Rule" id="MF_01384"/>
    </source>
</evidence>
<keyword evidence="6" id="KW-1185">Reference proteome</keyword>
<dbReference type="Pfam" id="PF01774">
    <property type="entry name" value="UreD"/>
    <property type="match status" value="1"/>
</dbReference>
<dbReference type="AlphaFoldDB" id="A0A317CW44"/>
<name>A0A317CW44_9GAMM</name>
<dbReference type="HAMAP" id="MF_01384">
    <property type="entry name" value="UreD"/>
    <property type="match status" value="1"/>
</dbReference>
<comment type="similarity">
    <text evidence="1 4">Belongs to the UreD family.</text>
</comment>
<keyword evidence="2 4" id="KW-0996">Nickel insertion</keyword>
<dbReference type="RefSeq" id="WP_109835738.1">
    <property type="nucleotide sequence ID" value="NZ_QGKM01000002.1"/>
</dbReference>
<dbReference type="EMBL" id="QGKM01000002">
    <property type="protein sequence ID" value="PWR00563.1"/>
    <property type="molecule type" value="Genomic_DNA"/>
</dbReference>
<evidence type="ECO:0000313" key="5">
    <source>
        <dbReference type="EMBL" id="PWR00563.1"/>
    </source>
</evidence>
<evidence type="ECO:0000256" key="3">
    <source>
        <dbReference type="ARBA" id="ARBA00023186"/>
    </source>
</evidence>
<gene>
    <name evidence="4" type="primary">ureD</name>
    <name evidence="5" type="ORF">DKW60_00675</name>
</gene>
<proteinExistence type="inferred from homology"/>
<keyword evidence="4" id="KW-0963">Cytoplasm</keyword>
<evidence type="ECO:0000256" key="1">
    <source>
        <dbReference type="ARBA" id="ARBA00007177"/>
    </source>
</evidence>
<comment type="subcellular location">
    <subcellularLocation>
        <location evidence="4">Cytoplasm</location>
    </subcellularLocation>
</comment>